<feature type="transmembrane region" description="Helical" evidence="1">
    <location>
        <begin position="118"/>
        <end position="135"/>
    </location>
</feature>
<evidence type="ECO:0000313" key="2">
    <source>
        <dbReference type="EnsemblMetazoa" id="GAUT024509-PA"/>
    </source>
</evidence>
<dbReference type="Proteomes" id="UP000078200">
    <property type="component" value="Unassembled WGS sequence"/>
</dbReference>
<evidence type="ECO:0000313" key="3">
    <source>
        <dbReference type="Proteomes" id="UP000078200"/>
    </source>
</evidence>
<evidence type="ECO:0000256" key="1">
    <source>
        <dbReference type="SAM" id="Phobius"/>
    </source>
</evidence>
<accession>A0A1A9V3H2</accession>
<sequence length="136" mass="15289">MTTTTASQQRRIRSSSRDVQYGNLYGWNISSVFWRLYARVYANAAKEEASTYTYNYSMVLQKAHTFIICLSLSLSLSRFTSSGGDSVSSTSSSLSYSGLKMSYAELTNNNADNIRIQFLLYFISVLNIATAAYIFQ</sequence>
<dbReference type="AlphaFoldDB" id="A0A1A9V3H2"/>
<name>A0A1A9V3H2_GLOAU</name>
<keyword evidence="3" id="KW-1185">Reference proteome</keyword>
<proteinExistence type="predicted"/>
<reference evidence="2" key="1">
    <citation type="submission" date="2020-05" db="UniProtKB">
        <authorList>
            <consortium name="EnsemblMetazoa"/>
        </authorList>
    </citation>
    <scope>IDENTIFICATION</scope>
    <source>
        <strain evidence="2">TTRI</strain>
    </source>
</reference>
<dbReference type="EnsemblMetazoa" id="GAUT024509-RA">
    <property type="protein sequence ID" value="GAUT024509-PA"/>
    <property type="gene ID" value="GAUT024509"/>
</dbReference>
<dbReference type="VEuPathDB" id="VectorBase:GAUT024509"/>
<protein>
    <submittedName>
        <fullName evidence="2">Uncharacterized protein</fullName>
    </submittedName>
</protein>
<keyword evidence="1" id="KW-1133">Transmembrane helix</keyword>
<keyword evidence="1" id="KW-0472">Membrane</keyword>
<organism evidence="2 3">
    <name type="scientific">Glossina austeni</name>
    <name type="common">Savannah tsetse fly</name>
    <dbReference type="NCBI Taxonomy" id="7395"/>
    <lineage>
        <taxon>Eukaryota</taxon>
        <taxon>Metazoa</taxon>
        <taxon>Ecdysozoa</taxon>
        <taxon>Arthropoda</taxon>
        <taxon>Hexapoda</taxon>
        <taxon>Insecta</taxon>
        <taxon>Pterygota</taxon>
        <taxon>Neoptera</taxon>
        <taxon>Endopterygota</taxon>
        <taxon>Diptera</taxon>
        <taxon>Brachycera</taxon>
        <taxon>Muscomorpha</taxon>
        <taxon>Hippoboscoidea</taxon>
        <taxon>Glossinidae</taxon>
        <taxon>Glossina</taxon>
    </lineage>
</organism>
<keyword evidence="1" id="KW-0812">Transmembrane</keyword>